<reference evidence="2 3" key="1">
    <citation type="journal article" date="2023" name="Sci. Data">
        <title>Genome assembly of the Korean intertidal mud-creeper Batillaria attramentaria.</title>
        <authorList>
            <person name="Patra A.K."/>
            <person name="Ho P.T."/>
            <person name="Jun S."/>
            <person name="Lee S.J."/>
            <person name="Kim Y."/>
            <person name="Won Y.J."/>
        </authorList>
    </citation>
    <scope>NUCLEOTIDE SEQUENCE [LARGE SCALE GENOMIC DNA]</scope>
    <source>
        <strain evidence="2">Wonlab-2016</strain>
    </source>
</reference>
<dbReference type="EMBL" id="JACVVK020000268">
    <property type="protein sequence ID" value="KAK7481076.1"/>
    <property type="molecule type" value="Genomic_DNA"/>
</dbReference>
<organism evidence="2 3">
    <name type="scientific">Batillaria attramentaria</name>
    <dbReference type="NCBI Taxonomy" id="370345"/>
    <lineage>
        <taxon>Eukaryota</taxon>
        <taxon>Metazoa</taxon>
        <taxon>Spiralia</taxon>
        <taxon>Lophotrochozoa</taxon>
        <taxon>Mollusca</taxon>
        <taxon>Gastropoda</taxon>
        <taxon>Caenogastropoda</taxon>
        <taxon>Sorbeoconcha</taxon>
        <taxon>Cerithioidea</taxon>
        <taxon>Batillariidae</taxon>
        <taxon>Batillaria</taxon>
    </lineage>
</organism>
<evidence type="ECO:0000313" key="2">
    <source>
        <dbReference type="EMBL" id="KAK7481076.1"/>
    </source>
</evidence>
<evidence type="ECO:0000313" key="3">
    <source>
        <dbReference type="Proteomes" id="UP001519460"/>
    </source>
</evidence>
<accession>A0ABD0K248</accession>
<name>A0ABD0K248_9CAEN</name>
<feature type="non-terminal residue" evidence="2">
    <location>
        <position position="134"/>
    </location>
</feature>
<evidence type="ECO:0000256" key="1">
    <source>
        <dbReference type="SAM" id="MobiDB-lite"/>
    </source>
</evidence>
<feature type="compositionally biased region" description="Polar residues" evidence="1">
    <location>
        <begin position="1"/>
        <end position="25"/>
    </location>
</feature>
<dbReference type="Proteomes" id="UP001519460">
    <property type="component" value="Unassembled WGS sequence"/>
</dbReference>
<dbReference type="AlphaFoldDB" id="A0ABD0K248"/>
<feature type="compositionally biased region" description="Polar residues" evidence="1">
    <location>
        <begin position="79"/>
        <end position="88"/>
    </location>
</feature>
<comment type="caution">
    <text evidence="2">The sequence shown here is derived from an EMBL/GenBank/DDBJ whole genome shotgun (WGS) entry which is preliminary data.</text>
</comment>
<proteinExistence type="predicted"/>
<sequence length="134" mass="14088">MDYNNRDSNNQYGRQSNWHRPTSTPRDPHSQAESDLGSGPPRLRGGDPRDMTQDGPLNLRIPRQDVKPPMNYPVPGASASENSTTPPTFGSAVMPGALFPGRMAAGCSGGTLPARFPGSMFSSSAATASAILGS</sequence>
<gene>
    <name evidence="2" type="ORF">BaRGS_00027712</name>
</gene>
<feature type="region of interest" description="Disordered" evidence="1">
    <location>
        <begin position="1"/>
        <end position="89"/>
    </location>
</feature>
<protein>
    <submittedName>
        <fullName evidence="2">Uncharacterized protein</fullName>
    </submittedName>
</protein>
<keyword evidence="3" id="KW-1185">Reference proteome</keyword>